<reference evidence="2" key="1">
    <citation type="submission" date="2022-12" db="EMBL/GenBank/DDBJ databases">
        <title>Draft genome assemblies for two species of Escallonia (Escalloniales).</title>
        <authorList>
            <person name="Chanderbali A."/>
            <person name="Dervinis C."/>
            <person name="Anghel I."/>
            <person name="Soltis D."/>
            <person name="Soltis P."/>
            <person name="Zapata F."/>
        </authorList>
    </citation>
    <scope>NUCLEOTIDE SEQUENCE</scope>
    <source>
        <strain evidence="2">UCBG92.1500</strain>
        <tissue evidence="2">Leaf</tissue>
    </source>
</reference>
<organism evidence="2 3">
    <name type="scientific">Escallonia rubra</name>
    <dbReference type="NCBI Taxonomy" id="112253"/>
    <lineage>
        <taxon>Eukaryota</taxon>
        <taxon>Viridiplantae</taxon>
        <taxon>Streptophyta</taxon>
        <taxon>Embryophyta</taxon>
        <taxon>Tracheophyta</taxon>
        <taxon>Spermatophyta</taxon>
        <taxon>Magnoliopsida</taxon>
        <taxon>eudicotyledons</taxon>
        <taxon>Gunneridae</taxon>
        <taxon>Pentapetalae</taxon>
        <taxon>asterids</taxon>
        <taxon>campanulids</taxon>
        <taxon>Escalloniales</taxon>
        <taxon>Escalloniaceae</taxon>
        <taxon>Escallonia</taxon>
    </lineage>
</organism>
<dbReference type="SUPFAM" id="SSF81383">
    <property type="entry name" value="F-box domain"/>
    <property type="match status" value="1"/>
</dbReference>
<dbReference type="PANTHER" id="PTHR31111:SF136">
    <property type="entry name" value="F-BOX ASSOCIATED DOMAIN-CONTAINING PROTEIN"/>
    <property type="match status" value="1"/>
</dbReference>
<dbReference type="Proteomes" id="UP001187471">
    <property type="component" value="Unassembled WGS sequence"/>
</dbReference>
<evidence type="ECO:0000313" key="2">
    <source>
        <dbReference type="EMBL" id="KAK2971701.1"/>
    </source>
</evidence>
<gene>
    <name evidence="2" type="ORF">RJ640_007739</name>
</gene>
<dbReference type="Gene3D" id="1.20.1280.50">
    <property type="match status" value="1"/>
</dbReference>
<accession>A0AA88U7L4</accession>
<sequence>MGNMFDTTQKDVIVRESKEIEVKSMVEINEALDPPDNLPPIYLPTDILINIFSRLSVKILCNSKCVSKEWHQEFLQLPKHCGQSNEQSVGFGFLESRKEYRIASLLSRLNSDDTELWCEIFDLKEGEGNSGSWRDAGKCPFRIFEISYPACVNGVIYWLARDKDHLDNKILMISLDLEKEKFNSVRYPDHISSLDFMEFSLDQLSLVELKGCLCLVDNSSENLITDVWTLKDSKNQTWFKEYSIAFGTLVDSVTVCCNPMDVRDGEILLEASPGNEGRQGRLYFYNIEKKTFRTTEDIKMAGDWLSGLYFETFFSLLSRRQLKSLCGVALSPYDAPLYVRIIRPDQRKLEIPLDKPLGLKVIDSYNGLLLFSSINRYQFKEPQSKHTRSLKCNGPQRKHYPSSNACKVGDGKHEFLQVPKHCGQSNEQSVGFGFLESRKEYRIASLLSRPNSDDTELWCEIFDLKEGEGNSESWRDAGKCPFRIFEISYPACVNGVIYWLARDKDHLDNKILMISLDLEKEKFSSVRYPDHISSLDFLEFSLDQLSLVELKGCLCLVDNSSENLITDVWTLKDAKNQTWFKEYSIDFGTLDDSVTVRCNPMDVRDGEILLEASPGDEGRQGRLYFYNIEKKTFRTTEDIEMALDWLSGLYFETFFSLRSRRQLKSLRAIAPSPYDAPVYAAEITRLDQRKLASPLSCNGLLLLCSQDHRNKFVDYASLYIRNPMTSQKTVYTPRIWCDGNIKATNSTFHPLKSVFYKIGCVYNKLALQSSRDIFIHVTRLERLLDIDNETDVPHDDIVFSAGDVLEWCNLLALSKGKHIIILQR</sequence>
<dbReference type="NCBIfam" id="TIGR01640">
    <property type="entry name" value="F_box_assoc_1"/>
    <property type="match status" value="2"/>
</dbReference>
<proteinExistence type="predicted"/>
<evidence type="ECO:0000259" key="1">
    <source>
        <dbReference type="Pfam" id="PF08268"/>
    </source>
</evidence>
<dbReference type="InterPro" id="IPR036047">
    <property type="entry name" value="F-box-like_dom_sf"/>
</dbReference>
<feature type="domain" description="F-box associated beta-propeller type 3" evidence="1">
    <location>
        <begin position="413"/>
        <end position="641"/>
    </location>
</feature>
<keyword evidence="3" id="KW-1185">Reference proteome</keyword>
<dbReference type="PANTHER" id="PTHR31111">
    <property type="entry name" value="BNAA05G37150D PROTEIN-RELATED"/>
    <property type="match status" value="1"/>
</dbReference>
<feature type="domain" description="F-box associated beta-propeller type 3" evidence="1">
    <location>
        <begin position="71"/>
        <end position="296"/>
    </location>
</feature>
<evidence type="ECO:0000313" key="3">
    <source>
        <dbReference type="Proteomes" id="UP001187471"/>
    </source>
</evidence>
<dbReference type="AlphaFoldDB" id="A0AA88U7L4"/>
<dbReference type="InterPro" id="IPR017451">
    <property type="entry name" value="F-box-assoc_interact_dom"/>
</dbReference>
<name>A0AA88U7L4_9ASTE</name>
<dbReference type="InterPro" id="IPR013187">
    <property type="entry name" value="F-box-assoc_dom_typ3"/>
</dbReference>
<protein>
    <recommendedName>
        <fullName evidence="1">F-box associated beta-propeller type 3 domain-containing protein</fullName>
    </recommendedName>
</protein>
<dbReference type="CDD" id="cd09917">
    <property type="entry name" value="F-box_SF"/>
    <property type="match status" value="1"/>
</dbReference>
<comment type="caution">
    <text evidence="2">The sequence shown here is derived from an EMBL/GenBank/DDBJ whole genome shotgun (WGS) entry which is preliminary data.</text>
</comment>
<dbReference type="Pfam" id="PF08268">
    <property type="entry name" value="FBA_3"/>
    <property type="match status" value="2"/>
</dbReference>
<dbReference type="EMBL" id="JAVXUO010002567">
    <property type="protein sequence ID" value="KAK2971701.1"/>
    <property type="molecule type" value="Genomic_DNA"/>
</dbReference>